<organism evidence="8">
    <name type="scientific">Sulfurisphaera javensis</name>
    <dbReference type="NCBI Taxonomy" id="2049879"/>
    <lineage>
        <taxon>Archaea</taxon>
        <taxon>Thermoproteota</taxon>
        <taxon>Thermoprotei</taxon>
        <taxon>Sulfolobales</taxon>
        <taxon>Sulfolobaceae</taxon>
        <taxon>Sulfurisphaera</taxon>
    </lineage>
</organism>
<dbReference type="SMART" id="SM00245">
    <property type="entry name" value="TSPc"/>
    <property type="match status" value="1"/>
</dbReference>
<dbReference type="InterPro" id="IPR036034">
    <property type="entry name" value="PDZ_sf"/>
</dbReference>
<dbReference type="InterPro" id="IPR029414">
    <property type="entry name" value="Tricorn_PDZ"/>
</dbReference>
<dbReference type="Gene3D" id="2.130.10.10">
    <property type="entry name" value="YVTN repeat-like/Quinoprotein amine dehydrogenase"/>
    <property type="match status" value="1"/>
</dbReference>
<dbReference type="AlphaFoldDB" id="A0AAT9GV16"/>
<dbReference type="Gene3D" id="2.30.42.10">
    <property type="match status" value="1"/>
</dbReference>
<dbReference type="InterPro" id="IPR012393">
    <property type="entry name" value="Tricorn_protease"/>
</dbReference>
<name>A0AAT9GV16_9CREN</name>
<dbReference type="CDD" id="cd07562">
    <property type="entry name" value="Peptidase_S41_TRI"/>
    <property type="match status" value="1"/>
</dbReference>
<keyword evidence="3" id="KW-0963">Cytoplasm</keyword>
<accession>A0AAT9GV16</accession>
<dbReference type="InterPro" id="IPR015943">
    <property type="entry name" value="WD40/YVTN_repeat-like_dom_sf"/>
</dbReference>
<dbReference type="Pfam" id="PF14685">
    <property type="entry name" value="PDZ_Tricorn"/>
    <property type="match status" value="1"/>
</dbReference>
<dbReference type="Gene3D" id="2.120.10.60">
    <property type="entry name" value="Tricorn protease N-terminal domain"/>
    <property type="match status" value="1"/>
</dbReference>
<evidence type="ECO:0000256" key="3">
    <source>
        <dbReference type="ARBA" id="ARBA00022490"/>
    </source>
</evidence>
<comment type="similarity">
    <text evidence="2">Belongs to the peptidase S41B family.</text>
</comment>
<keyword evidence="6" id="KW-0720">Serine protease</keyword>
<feature type="domain" description="Tail specific protease" evidence="7">
    <location>
        <begin position="641"/>
        <end position="831"/>
    </location>
</feature>
<dbReference type="InterPro" id="IPR005151">
    <property type="entry name" value="Tail-specific_protease"/>
</dbReference>
<keyword evidence="5" id="KW-0378">Hydrolase</keyword>
<dbReference type="GO" id="GO:0006508">
    <property type="term" value="P:proteolysis"/>
    <property type="evidence" value="ECO:0007669"/>
    <property type="project" value="UniProtKB-KW"/>
</dbReference>
<evidence type="ECO:0000256" key="1">
    <source>
        <dbReference type="ARBA" id="ARBA00004496"/>
    </source>
</evidence>
<proteinExistence type="inferred from homology"/>
<protein>
    <submittedName>
        <fullName evidence="8">S41 family peptidase</fullName>
    </submittedName>
</protein>
<dbReference type="Pfam" id="PF14684">
    <property type="entry name" value="Tricorn_C1"/>
    <property type="match status" value="1"/>
</dbReference>
<dbReference type="SUPFAM" id="SSF50156">
    <property type="entry name" value="PDZ domain-like"/>
    <property type="match status" value="1"/>
</dbReference>
<keyword evidence="4" id="KW-0645">Protease</keyword>
<dbReference type="GO" id="GO:0008236">
    <property type="term" value="F:serine-type peptidase activity"/>
    <property type="evidence" value="ECO:0007669"/>
    <property type="project" value="UniProtKB-KW"/>
</dbReference>
<comment type="subcellular location">
    <subcellularLocation>
        <location evidence="1">Cytoplasm</location>
    </subcellularLocation>
</comment>
<dbReference type="SUPFAM" id="SSF69304">
    <property type="entry name" value="Tricorn protease N-terminal domain"/>
    <property type="match status" value="1"/>
</dbReference>
<reference evidence="8" key="1">
    <citation type="submission" date="2024-03" db="EMBL/GenBank/DDBJ databases">
        <title>Complete genome sequence of Sulfurisphaera javensis strain KD-1.</title>
        <authorList>
            <person name="Sakai H."/>
            <person name="Nur N."/>
            <person name="Suwanto A."/>
            <person name="Kurosawa N."/>
        </authorList>
    </citation>
    <scope>NUCLEOTIDE SEQUENCE</scope>
    <source>
        <strain evidence="8">KD-1</strain>
    </source>
</reference>
<dbReference type="Gene3D" id="3.90.226.10">
    <property type="entry name" value="2-enoyl-CoA Hydratase, Chain A, domain 1"/>
    <property type="match status" value="1"/>
</dbReference>
<evidence type="ECO:0000313" key="8">
    <source>
        <dbReference type="EMBL" id="BFH74778.1"/>
    </source>
</evidence>
<dbReference type="SUPFAM" id="SSF52096">
    <property type="entry name" value="ClpP/crotonase"/>
    <property type="match status" value="1"/>
</dbReference>
<dbReference type="InterPro" id="IPR029045">
    <property type="entry name" value="ClpP/crotonase-like_dom_sf"/>
</dbReference>
<evidence type="ECO:0000256" key="4">
    <source>
        <dbReference type="ARBA" id="ARBA00022670"/>
    </source>
</evidence>
<evidence type="ECO:0000256" key="2">
    <source>
        <dbReference type="ARBA" id="ARBA00008524"/>
    </source>
</evidence>
<dbReference type="Pfam" id="PF26550">
    <property type="entry name" value="Tricorn_2nd"/>
    <property type="match status" value="1"/>
</dbReference>
<dbReference type="EMBL" id="AP031322">
    <property type="protein sequence ID" value="BFH74778.1"/>
    <property type="molecule type" value="Genomic_DNA"/>
</dbReference>
<dbReference type="PANTHER" id="PTHR43253:SF1">
    <property type="entry name" value="TRICORN PROTEASE HOMOLOG 2-RELATED"/>
    <property type="match status" value="1"/>
</dbReference>
<dbReference type="SUPFAM" id="SSF69322">
    <property type="entry name" value="Tricorn protease domain 2"/>
    <property type="match status" value="1"/>
</dbReference>
<dbReference type="GO" id="GO:0005737">
    <property type="term" value="C:cytoplasm"/>
    <property type="evidence" value="ECO:0007669"/>
    <property type="project" value="UniProtKB-SubCell"/>
</dbReference>
<dbReference type="Pfam" id="PF03572">
    <property type="entry name" value="Peptidase_S41"/>
    <property type="match status" value="1"/>
</dbReference>
<sequence length="852" mass="98246">MARGYQDLPFWKGYKGGTKGEFWISFDNSKTFKKFLSLNGIISWPIIINNRVYFLYDNDGKSNLYSVNLDGSELRQHTFLEYCRNASSDGKLIVFQHKGDLYLFNPQKDELRKLDISIFTDRKKRKPHFVSTFDYITDGKIGNEYLAIVSRGKVFIMKPFEGPAYQLGEKQGVKYYSIQVTPDGKVIATNDKRELLILSLDGEKKINVNLGRIESMKISPDGKKLLVSNNKLELWLVELDSGNAKLIDKSEYGIITEMDWHPNSEWFAYSFPEGPYTRSIKLGNVSGKIIRITSPYGDDFSPSFDPDGRYLYFLSVRHLDPTADKVIFNMSFQKAIKPYLVTLANVYSPFNQPLEEIKDKKEIEIEGIQDRVIPFPVDEDVYVKIEGAKGNKVFLLTFPVKGNLSQDETLGKLLVYDLDNESLDTYLENVRFFSLSLDKSKILVQLKDGVRLFDVSTKPDLNAQGKKGGVVDLSRVKVLVDPEKEWKQMLSEAWELIKENYWNEKRLNNWDEVINKYLPLVDRISTRFELADLINEMQGEAKTSHSYQYVYSYETDDPLFTYGLGAEVKFENGCFKITRIYKGDPTNENERSPLRDPGVQLEEGDCIVSIDGESITYRQIEYYLMNKENVTLDVITKDGKKRRVYVRLLKNEKYLLYRDWVERNREYVHEKTNNKVGYIHIPDMMFQGFAEFYRLFVSEFDKEGLIVDARFNRGGFISGLILSRLLLKRQGEVVSRNRKPIPEPYMSSPPKLVEVVNEYAGSDGDIFTYLFKKYKLGVVIGKRTWGGVIGISLRHTLADRTVVTQPEHAVHFYEIGLQIENQGVEPDIEVDIPPGEKRDLQLDKAIEMISGK</sequence>
<dbReference type="KEGG" id="sjv:SJAV_27220"/>
<dbReference type="InterPro" id="IPR028204">
    <property type="entry name" value="Tricorn_C1"/>
</dbReference>
<dbReference type="PANTHER" id="PTHR43253">
    <property type="entry name" value="TRICORN PROTEASE HOMOLOG 2-RELATED"/>
    <property type="match status" value="1"/>
</dbReference>
<evidence type="ECO:0000259" key="7">
    <source>
        <dbReference type="SMART" id="SM00245"/>
    </source>
</evidence>
<dbReference type="Pfam" id="PF26549">
    <property type="entry name" value="Tricorn_N"/>
    <property type="match status" value="1"/>
</dbReference>
<gene>
    <name evidence="8" type="ORF">SJAV_27220</name>
</gene>
<evidence type="ECO:0000256" key="6">
    <source>
        <dbReference type="ARBA" id="ARBA00022825"/>
    </source>
</evidence>
<dbReference type="Gene3D" id="3.30.750.44">
    <property type="match status" value="1"/>
</dbReference>
<evidence type="ECO:0000256" key="5">
    <source>
        <dbReference type="ARBA" id="ARBA00022801"/>
    </source>
</evidence>